<feature type="region of interest" description="Disordered" evidence="1">
    <location>
        <begin position="1"/>
        <end position="462"/>
    </location>
</feature>
<dbReference type="AlphaFoldDB" id="A0AAV2KIT3"/>
<gene>
    <name evidence="2" type="ORF">KC01_LOCUS19442</name>
</gene>
<feature type="compositionally biased region" description="Pro residues" evidence="1">
    <location>
        <begin position="393"/>
        <end position="411"/>
    </location>
</feature>
<feature type="compositionally biased region" description="Polar residues" evidence="1">
    <location>
        <begin position="352"/>
        <end position="365"/>
    </location>
</feature>
<dbReference type="Proteomes" id="UP001497482">
    <property type="component" value="Chromosome 19"/>
</dbReference>
<feature type="compositionally biased region" description="Polar residues" evidence="1">
    <location>
        <begin position="160"/>
        <end position="171"/>
    </location>
</feature>
<dbReference type="EMBL" id="OZ035841">
    <property type="protein sequence ID" value="CAL1589831.1"/>
    <property type="molecule type" value="Genomic_DNA"/>
</dbReference>
<evidence type="ECO:0000313" key="3">
    <source>
        <dbReference type="Proteomes" id="UP001497482"/>
    </source>
</evidence>
<protein>
    <submittedName>
        <fullName evidence="2">Uncharacterized protein</fullName>
    </submittedName>
</protein>
<reference evidence="2 3" key="1">
    <citation type="submission" date="2024-04" db="EMBL/GenBank/DDBJ databases">
        <authorList>
            <person name="Waldvogel A.-M."/>
            <person name="Schoenle A."/>
        </authorList>
    </citation>
    <scope>NUCLEOTIDE SEQUENCE [LARGE SCALE GENOMIC DNA]</scope>
</reference>
<accession>A0AAV2KIT3</accession>
<sequence length="462" mass="50103">MGTGEERLPRATTHAPLIAGQTQTGPGGPRAGPPWNGDGGGGGVRRRTGEKGQRNMDGTQQHGGNQGLNNRQKKGQASNPHHTRGDVGQWRCVGGEPNRGASGGTDTGRIKGMNPPTGKNRKQANQKKPRRERMPRAKVTCLKPAKARSDHGGSDACTHPTRSNASTNKGLPTTMDGAKPLRNKGGHPRRKASRLQLRRPSHNLNHAVQGEKEESRSNPVRCEGPPEDATDQATASTPPPHNHLRVGRRKQQTDQTGKKASHEGRETESPDGDCNPRQGAQPAAPDGPWAHGPNTREPRQTLTRQGNDHTNTHRRREDAAAANARYTSQATTRRLRLEDGLLTSKPALRMNTPITRAPTTINPRNLTRHYPPAPQNAHPPARHRPTAGRPPDLGEPPPPPRYLINAPPPAPQILERGAKPPTVLGGRHPLPLQPYPASLQPGQPDRRHDRPVPQRLPHTGTY</sequence>
<feature type="compositionally biased region" description="Polar residues" evidence="1">
    <location>
        <begin position="56"/>
        <end position="80"/>
    </location>
</feature>
<feature type="compositionally biased region" description="Basic residues" evidence="1">
    <location>
        <begin position="181"/>
        <end position="201"/>
    </location>
</feature>
<proteinExistence type="predicted"/>
<organism evidence="2 3">
    <name type="scientific">Knipowitschia caucasica</name>
    <name type="common">Caucasian dwarf goby</name>
    <name type="synonym">Pomatoschistus caucasicus</name>
    <dbReference type="NCBI Taxonomy" id="637954"/>
    <lineage>
        <taxon>Eukaryota</taxon>
        <taxon>Metazoa</taxon>
        <taxon>Chordata</taxon>
        <taxon>Craniata</taxon>
        <taxon>Vertebrata</taxon>
        <taxon>Euteleostomi</taxon>
        <taxon>Actinopterygii</taxon>
        <taxon>Neopterygii</taxon>
        <taxon>Teleostei</taxon>
        <taxon>Neoteleostei</taxon>
        <taxon>Acanthomorphata</taxon>
        <taxon>Gobiaria</taxon>
        <taxon>Gobiiformes</taxon>
        <taxon>Gobioidei</taxon>
        <taxon>Gobiidae</taxon>
        <taxon>Gobiinae</taxon>
        <taxon>Knipowitschia</taxon>
    </lineage>
</organism>
<evidence type="ECO:0000313" key="2">
    <source>
        <dbReference type="EMBL" id="CAL1589831.1"/>
    </source>
</evidence>
<evidence type="ECO:0000256" key="1">
    <source>
        <dbReference type="SAM" id="MobiDB-lite"/>
    </source>
</evidence>
<name>A0AAV2KIT3_KNICA</name>
<feature type="compositionally biased region" description="Basic and acidic residues" evidence="1">
    <location>
        <begin position="306"/>
        <end position="319"/>
    </location>
</feature>
<keyword evidence="3" id="KW-1185">Reference proteome</keyword>
<feature type="compositionally biased region" description="Basic residues" evidence="1">
    <location>
        <begin position="119"/>
        <end position="133"/>
    </location>
</feature>
<feature type="compositionally biased region" description="Basic and acidic residues" evidence="1">
    <location>
        <begin position="256"/>
        <end position="268"/>
    </location>
</feature>